<name>A0ABN6S037_9BACT</name>
<evidence type="ECO:0000313" key="3">
    <source>
        <dbReference type="Proteomes" id="UP001317742"/>
    </source>
</evidence>
<evidence type="ECO:0000313" key="2">
    <source>
        <dbReference type="EMBL" id="BDQ35690.1"/>
    </source>
</evidence>
<evidence type="ECO:0000259" key="1">
    <source>
        <dbReference type="Pfam" id="PF13144"/>
    </source>
</evidence>
<sequence length="308" mass="34137">MGLPVLTVAANGSAWQAMVRDAVCVEGPNVLLGEIADPVNDMAQSQWKTLSTIKLWKASTKPGRPVTVSRGKLKKVLHHYMGDLVNNLVLPSQMTVQTGGQVISGEQLKARVVAFLTPRTKDLGGEVDFKNFQMPRQIFFPNQYDSLSISMRDDLKPGRNQIKLHGVTPDGKIILRKSCVVFANVWKAVPVAAQPLNRFERLTRDKVSFQRVNLAYKRDVWDGTGGPWRMARTLGRGQPFTLAHLELIPLIEKGEHVHLMYRGKKVQLTVKAEALGEAGMGQQVAVRNLQSKKTVLATVISDDTVLVR</sequence>
<dbReference type="Gene3D" id="2.30.30.760">
    <property type="match status" value="1"/>
</dbReference>
<dbReference type="EMBL" id="AP026709">
    <property type="protein sequence ID" value="BDQ35690.1"/>
    <property type="molecule type" value="Genomic_DNA"/>
</dbReference>
<dbReference type="InterPro" id="IPR039246">
    <property type="entry name" value="Flagellar_FlgA"/>
</dbReference>
<proteinExistence type="predicted"/>
<dbReference type="NCBIfam" id="TIGR03170">
    <property type="entry name" value="flgA_cterm"/>
    <property type="match status" value="1"/>
</dbReference>
<dbReference type="Proteomes" id="UP001317742">
    <property type="component" value="Chromosome"/>
</dbReference>
<protein>
    <recommendedName>
        <fullName evidence="1">Flagella basal body P-ring formation protein FlgA SAF domain-containing protein</fullName>
    </recommendedName>
</protein>
<accession>A0ABN6S037</accession>
<dbReference type="PANTHER" id="PTHR36307:SF1">
    <property type="entry name" value="FLAGELLA BASAL BODY P-RING FORMATION PROTEIN FLGA"/>
    <property type="match status" value="1"/>
</dbReference>
<dbReference type="InterPro" id="IPR017585">
    <property type="entry name" value="SAF_FlgA"/>
</dbReference>
<gene>
    <name evidence="2" type="ORF">SYK_00500</name>
</gene>
<keyword evidence="3" id="KW-1185">Reference proteome</keyword>
<dbReference type="Pfam" id="PF13144">
    <property type="entry name" value="ChapFlgA"/>
    <property type="match status" value="1"/>
</dbReference>
<reference evidence="2 3" key="1">
    <citation type="submission" date="2022-08" db="EMBL/GenBank/DDBJ databases">
        <title>Genome Sequence of the sulphate-reducing bacterium, Pseudodesulfovibrio sp. SYK.</title>
        <authorList>
            <person name="Kondo R."/>
            <person name="Kataoka T."/>
        </authorList>
    </citation>
    <scope>NUCLEOTIDE SEQUENCE [LARGE SCALE GENOMIC DNA]</scope>
    <source>
        <strain evidence="2 3">SYK</strain>
    </source>
</reference>
<feature type="domain" description="Flagella basal body P-ring formation protein FlgA SAF" evidence="1">
    <location>
        <begin position="188"/>
        <end position="307"/>
    </location>
</feature>
<organism evidence="2 3">
    <name type="scientific">Pseudodesulfovibrio nedwellii</name>
    <dbReference type="NCBI Taxonomy" id="2973072"/>
    <lineage>
        <taxon>Bacteria</taxon>
        <taxon>Pseudomonadati</taxon>
        <taxon>Thermodesulfobacteriota</taxon>
        <taxon>Desulfovibrionia</taxon>
        <taxon>Desulfovibrionales</taxon>
        <taxon>Desulfovibrionaceae</taxon>
    </lineage>
</organism>
<dbReference type="PANTHER" id="PTHR36307">
    <property type="entry name" value="FLAGELLA BASAL BODY P-RING FORMATION PROTEIN FLGA"/>
    <property type="match status" value="1"/>
</dbReference>